<keyword evidence="5 15" id="KW-0812">Transmembrane</keyword>
<evidence type="ECO:0000256" key="3">
    <source>
        <dbReference type="ARBA" id="ARBA00022475"/>
    </source>
</evidence>
<dbReference type="InterPro" id="IPR027417">
    <property type="entry name" value="P-loop_NTPase"/>
</dbReference>
<dbReference type="KEGG" id="gah:GAH_00037"/>
<feature type="transmembrane region" description="Helical" evidence="15">
    <location>
        <begin position="512"/>
        <end position="533"/>
    </location>
</feature>
<keyword evidence="14" id="KW-0460">Magnesium</keyword>
<dbReference type="GO" id="GO:0005886">
    <property type="term" value="C:plasma membrane"/>
    <property type="evidence" value="ECO:0007669"/>
    <property type="project" value="UniProtKB-SubCell"/>
</dbReference>
<keyword evidence="4" id="KW-0410">Iron transport</keyword>
<keyword evidence="9" id="KW-0406">Ion transport</keyword>
<feature type="binding site" evidence="14">
    <location>
        <position position="21"/>
    </location>
    <ligand>
        <name>Mg(2+)</name>
        <dbReference type="ChEBI" id="CHEBI:18420"/>
        <label>2</label>
    </ligand>
</feature>
<dbReference type="NCBIfam" id="TIGR00437">
    <property type="entry name" value="feoB"/>
    <property type="match status" value="1"/>
</dbReference>
<evidence type="ECO:0000256" key="1">
    <source>
        <dbReference type="ARBA" id="ARBA00004651"/>
    </source>
</evidence>
<dbReference type="Pfam" id="PF02421">
    <property type="entry name" value="FeoB_N"/>
    <property type="match status" value="1"/>
</dbReference>
<evidence type="ECO:0000313" key="18">
    <source>
        <dbReference type="Proteomes" id="UP000034723"/>
    </source>
</evidence>
<dbReference type="EMBL" id="CP011267">
    <property type="protein sequence ID" value="AKG92602.1"/>
    <property type="molecule type" value="Genomic_DNA"/>
</dbReference>
<evidence type="ECO:0000259" key="16">
    <source>
        <dbReference type="PROSITE" id="PS51711"/>
    </source>
</evidence>
<dbReference type="PANTHER" id="PTHR43185:SF1">
    <property type="entry name" value="FE(2+) TRANSPORTER FEOB"/>
    <property type="match status" value="1"/>
</dbReference>
<feature type="binding site" evidence="13">
    <location>
        <begin position="32"/>
        <end position="36"/>
    </location>
    <ligand>
        <name>GTP</name>
        <dbReference type="ChEBI" id="CHEBI:37565"/>
        <label>1</label>
    </ligand>
</feature>
<gene>
    <name evidence="17" type="ORF">GAH_00037</name>
</gene>
<dbReference type="PRINTS" id="PR00326">
    <property type="entry name" value="GTP1OBG"/>
</dbReference>
<dbReference type="PROSITE" id="PS51711">
    <property type="entry name" value="G_FEOB"/>
    <property type="match status" value="1"/>
</dbReference>
<feature type="binding site" evidence="13">
    <location>
        <begin position="113"/>
        <end position="116"/>
    </location>
    <ligand>
        <name>GTP</name>
        <dbReference type="ChEBI" id="CHEBI:37565"/>
        <label>1</label>
    </ligand>
</feature>
<dbReference type="RefSeq" id="WP_048094142.1">
    <property type="nucleotide sequence ID" value="NZ_CP011267.1"/>
</dbReference>
<dbReference type="InterPro" id="IPR030389">
    <property type="entry name" value="G_FEOB_dom"/>
</dbReference>
<evidence type="ECO:0000256" key="13">
    <source>
        <dbReference type="PIRSR" id="PIRSR603373-1"/>
    </source>
</evidence>
<dbReference type="PATRIC" id="fig|113653.22.peg.37"/>
<proteinExistence type="predicted"/>
<dbReference type="Pfam" id="PF07670">
    <property type="entry name" value="Gate"/>
    <property type="match status" value="2"/>
</dbReference>
<keyword evidence="7 15" id="KW-1133">Transmembrane helix</keyword>
<evidence type="ECO:0000256" key="2">
    <source>
        <dbReference type="ARBA" id="ARBA00022448"/>
    </source>
</evidence>
<evidence type="ECO:0000256" key="11">
    <source>
        <dbReference type="ARBA" id="ARBA00023136"/>
    </source>
</evidence>
<evidence type="ECO:0000256" key="7">
    <source>
        <dbReference type="ARBA" id="ARBA00022989"/>
    </source>
</evidence>
<dbReference type="InterPro" id="IPR011642">
    <property type="entry name" value="Gate_dom"/>
</dbReference>
<feature type="binding site" evidence="14">
    <location>
        <position position="18"/>
    </location>
    <ligand>
        <name>Mg(2+)</name>
        <dbReference type="ChEBI" id="CHEBI:18420"/>
        <label>2</label>
    </ligand>
</feature>
<evidence type="ECO:0000256" key="4">
    <source>
        <dbReference type="ARBA" id="ARBA00022496"/>
    </source>
</evidence>
<protein>
    <recommendedName>
        <fullName evidence="12">Ferrous iron transport protein B</fullName>
    </recommendedName>
</protein>
<feature type="binding site" evidence="13">
    <location>
        <begin position="7"/>
        <end position="14"/>
    </location>
    <ligand>
        <name>GTP</name>
        <dbReference type="ChEBI" id="CHEBI:37565"/>
        <label>1</label>
    </ligand>
</feature>
<feature type="transmembrane region" description="Helical" evidence="15">
    <location>
        <begin position="302"/>
        <end position="325"/>
    </location>
</feature>
<organism evidence="17 18">
    <name type="scientific">Geoglobus ahangari</name>
    <dbReference type="NCBI Taxonomy" id="113653"/>
    <lineage>
        <taxon>Archaea</taxon>
        <taxon>Methanobacteriati</taxon>
        <taxon>Methanobacteriota</taxon>
        <taxon>Archaeoglobi</taxon>
        <taxon>Archaeoglobales</taxon>
        <taxon>Archaeoglobaceae</taxon>
        <taxon>Geoglobus</taxon>
    </lineage>
</organism>
<keyword evidence="18" id="KW-1185">Reference proteome</keyword>
<dbReference type="GO" id="GO:0015093">
    <property type="term" value="F:ferrous iron transmembrane transporter activity"/>
    <property type="evidence" value="ECO:0007669"/>
    <property type="project" value="UniProtKB-UniRule"/>
</dbReference>
<accession>A0A0F7IGB7</accession>
<feature type="transmembrane region" description="Helical" evidence="15">
    <location>
        <begin position="369"/>
        <end position="388"/>
    </location>
</feature>
<feature type="transmembrane region" description="Helical" evidence="15">
    <location>
        <begin position="425"/>
        <end position="444"/>
    </location>
</feature>
<dbReference type="Gene3D" id="3.40.50.300">
    <property type="entry name" value="P-loop containing nucleotide triphosphate hydrolases"/>
    <property type="match status" value="1"/>
</dbReference>
<keyword evidence="11 15" id="KW-0472">Membrane</keyword>
<dbReference type="HOGENOM" id="CLU_013350_3_2_2"/>
<evidence type="ECO:0000256" key="5">
    <source>
        <dbReference type="ARBA" id="ARBA00022692"/>
    </source>
</evidence>
<evidence type="ECO:0000313" key="17">
    <source>
        <dbReference type="EMBL" id="AKG92602.1"/>
    </source>
</evidence>
<evidence type="ECO:0000256" key="9">
    <source>
        <dbReference type="ARBA" id="ARBA00023065"/>
    </source>
</evidence>
<dbReference type="AlphaFoldDB" id="A0A0F7IGB7"/>
<dbReference type="STRING" id="113653.GAH_00037"/>
<keyword evidence="6 13" id="KW-0547">Nucleotide-binding</keyword>
<dbReference type="Proteomes" id="UP000034723">
    <property type="component" value="Chromosome"/>
</dbReference>
<feature type="binding site" evidence="14">
    <location>
        <position position="22"/>
    </location>
    <ligand>
        <name>Mg(2+)</name>
        <dbReference type="ChEBI" id="CHEBI:18420"/>
        <label>1</label>
    </ligand>
</feature>
<feature type="transmembrane region" description="Helical" evidence="15">
    <location>
        <begin position="198"/>
        <end position="218"/>
    </location>
</feature>
<evidence type="ECO:0000256" key="15">
    <source>
        <dbReference type="SAM" id="Phobius"/>
    </source>
</evidence>
<dbReference type="GeneID" id="24802627"/>
<reference evidence="17 18" key="1">
    <citation type="submission" date="2015-04" db="EMBL/GenBank/DDBJ databases">
        <title>The complete genome sequence of the hyperthermophilic, obligate iron-reducing archaeon Geoglobus ahangari strain 234T.</title>
        <authorList>
            <person name="Manzella M.P."/>
            <person name="Holmes D.E."/>
            <person name="Rocheleau J.M."/>
            <person name="Chung A."/>
            <person name="Reguera G."/>
            <person name="Kashefi K."/>
        </authorList>
    </citation>
    <scope>NUCLEOTIDE SEQUENCE [LARGE SCALE GENOMIC DNA]</scope>
    <source>
        <strain evidence="17 18">234</strain>
    </source>
</reference>
<dbReference type="InterPro" id="IPR003373">
    <property type="entry name" value="Fe2_transport_prot-B"/>
</dbReference>
<dbReference type="CDD" id="cd01879">
    <property type="entry name" value="FeoB"/>
    <property type="match status" value="1"/>
</dbReference>
<dbReference type="InterPro" id="IPR011640">
    <property type="entry name" value="Fe2_transport_prot_B_C"/>
</dbReference>
<dbReference type="GO" id="GO:0046872">
    <property type="term" value="F:metal ion binding"/>
    <property type="evidence" value="ECO:0007669"/>
    <property type="project" value="UniProtKB-KW"/>
</dbReference>
<evidence type="ECO:0000256" key="12">
    <source>
        <dbReference type="NCBIfam" id="TIGR00437"/>
    </source>
</evidence>
<keyword evidence="2" id="KW-0813">Transport</keyword>
<dbReference type="GO" id="GO:0005525">
    <property type="term" value="F:GTP binding"/>
    <property type="evidence" value="ECO:0007669"/>
    <property type="project" value="UniProtKB-KW"/>
</dbReference>
<feature type="transmembrane region" description="Helical" evidence="15">
    <location>
        <begin position="474"/>
        <end position="491"/>
    </location>
</feature>
<name>A0A0F7IGB7_9EURY</name>
<dbReference type="OrthoDB" id="85305at2157"/>
<feature type="transmembrane region" description="Helical" evidence="15">
    <location>
        <begin position="539"/>
        <end position="562"/>
    </location>
</feature>
<dbReference type="NCBIfam" id="TIGR00231">
    <property type="entry name" value="small_GTP"/>
    <property type="match status" value="1"/>
</dbReference>
<keyword evidence="10 13" id="KW-0342">GTP-binding</keyword>
<dbReference type="InterPro" id="IPR005225">
    <property type="entry name" value="Small_GTP-bd"/>
</dbReference>
<sequence>MKVAMVGNPNVGKTTILNRLTGESHAVGNYPGTTVEVLTGRAKIDGTDVEFVDLPGIYSLDSFSRDEQIVKEFLTHERPDLILLVMSAASVERGIYLALRLSHLAIPMVIALNMVDEARRAGLEVDAGQLEGLLGVPVVSTVAVSGEGMDELRRAIASGGRVPKVMAEGEDEALNLAEELARRVTSAIGERATSSPDVVFTDTLLGIPVFLAVMWLVFRVTYDVASPFVDLIEVLLDTAKASLAGYQHLAVRVLSDGVITGVGSVLIFLPNIFFLFAAISFLELTGFLPRAVIALDGVMSRFGLVGRSTVPLMLGFGCNVPAVMATRSIEDERSRKITILVLPFISCSARLPIYVLLSSALFPGFESMAIMFLYLLGMAVALTSALVLRKTVFGGEPDYVMEIPPLRWPSLRDVWTLSWGRTRHFLVKAGTVILAMSVVLWYLTSFPSDSVESSYAGMIGKAISPLFSPFGWDWRVAVAVVAGFVAKEVVVETLGIVSEGSIAGMLTQPQALALMVFTLLYVPCFATIATIKAEEGWKFAAFTAAYTTVVAYLLAYVVYALVEVVM</sequence>
<evidence type="ECO:0000256" key="6">
    <source>
        <dbReference type="ARBA" id="ARBA00022741"/>
    </source>
</evidence>
<feature type="domain" description="FeoB-type G" evidence="16">
    <location>
        <begin position="1"/>
        <end position="162"/>
    </location>
</feature>
<dbReference type="InParanoid" id="A0A0F7IGB7"/>
<dbReference type="InterPro" id="IPR006073">
    <property type="entry name" value="GTP-bd"/>
</dbReference>
<dbReference type="Pfam" id="PF07664">
    <property type="entry name" value="FeoB_C"/>
    <property type="match status" value="1"/>
</dbReference>
<feature type="binding site" evidence="13">
    <location>
        <begin position="53"/>
        <end position="56"/>
    </location>
    <ligand>
        <name>GTP</name>
        <dbReference type="ChEBI" id="CHEBI:37565"/>
        <label>1</label>
    </ligand>
</feature>
<dbReference type="InterPro" id="IPR050860">
    <property type="entry name" value="FeoB_GTPase"/>
</dbReference>
<feature type="transmembrane region" description="Helical" evidence="15">
    <location>
        <begin position="337"/>
        <end position="357"/>
    </location>
</feature>
<keyword evidence="8" id="KW-0408">Iron</keyword>
<keyword evidence="3" id="KW-1003">Cell membrane</keyword>
<dbReference type="PANTHER" id="PTHR43185">
    <property type="entry name" value="FERROUS IRON TRANSPORT PROTEIN B"/>
    <property type="match status" value="1"/>
</dbReference>
<feature type="transmembrane region" description="Helical" evidence="15">
    <location>
        <begin position="258"/>
        <end position="282"/>
    </location>
</feature>
<evidence type="ECO:0000256" key="14">
    <source>
        <dbReference type="PIRSR" id="PIRSR603373-2"/>
    </source>
</evidence>
<evidence type="ECO:0000256" key="8">
    <source>
        <dbReference type="ARBA" id="ARBA00023004"/>
    </source>
</evidence>
<comment type="subcellular location">
    <subcellularLocation>
        <location evidence="1">Cell membrane</location>
        <topology evidence="1">Multi-pass membrane protein</topology>
    </subcellularLocation>
</comment>
<keyword evidence="14" id="KW-0479">Metal-binding</keyword>
<dbReference type="SUPFAM" id="SSF52540">
    <property type="entry name" value="P-loop containing nucleoside triphosphate hydrolases"/>
    <property type="match status" value="1"/>
</dbReference>
<evidence type="ECO:0000256" key="10">
    <source>
        <dbReference type="ARBA" id="ARBA00023134"/>
    </source>
</evidence>